<feature type="transmembrane region" description="Helical" evidence="5">
    <location>
        <begin position="195"/>
        <end position="218"/>
    </location>
</feature>
<evidence type="ECO:0000313" key="6">
    <source>
        <dbReference type="EMBL" id="KAJ5488802.1"/>
    </source>
</evidence>
<feature type="transmembrane region" description="Helical" evidence="5">
    <location>
        <begin position="345"/>
        <end position="365"/>
    </location>
</feature>
<dbReference type="PIRSF" id="PIRSF006060">
    <property type="entry name" value="AA_transporter"/>
    <property type="match status" value="1"/>
</dbReference>
<dbReference type="Gene3D" id="1.20.1740.10">
    <property type="entry name" value="Amino acid/polyamine transporter I"/>
    <property type="match status" value="2"/>
</dbReference>
<reference evidence="6" key="1">
    <citation type="submission" date="2022-12" db="EMBL/GenBank/DDBJ databases">
        <authorList>
            <person name="Petersen C."/>
        </authorList>
    </citation>
    <scope>NUCLEOTIDE SEQUENCE</scope>
    <source>
        <strain evidence="6">IBT 30728</strain>
    </source>
</reference>
<dbReference type="InterPro" id="IPR050598">
    <property type="entry name" value="AminoAcid_Transporter"/>
</dbReference>
<gene>
    <name evidence="6" type="ORF">N7539_003692</name>
</gene>
<evidence type="ECO:0000256" key="5">
    <source>
        <dbReference type="SAM" id="Phobius"/>
    </source>
</evidence>
<dbReference type="AlphaFoldDB" id="A0A9X0BY36"/>
<dbReference type="GO" id="GO:0016020">
    <property type="term" value="C:membrane"/>
    <property type="evidence" value="ECO:0007669"/>
    <property type="project" value="UniProtKB-SubCell"/>
</dbReference>
<dbReference type="RefSeq" id="XP_056790835.1">
    <property type="nucleotide sequence ID" value="XM_056933294.1"/>
</dbReference>
<reference evidence="6" key="2">
    <citation type="journal article" date="2023" name="IMA Fungus">
        <title>Comparative genomic study of the Penicillium genus elucidates a diverse pangenome and 15 lateral gene transfer events.</title>
        <authorList>
            <person name="Petersen C."/>
            <person name="Sorensen T."/>
            <person name="Nielsen M.R."/>
            <person name="Sondergaard T.E."/>
            <person name="Sorensen J.L."/>
            <person name="Fitzpatrick D.A."/>
            <person name="Frisvad J.C."/>
            <person name="Nielsen K.L."/>
        </authorList>
    </citation>
    <scope>NUCLEOTIDE SEQUENCE</scope>
    <source>
        <strain evidence="6">IBT 30728</strain>
    </source>
</reference>
<dbReference type="InterPro" id="IPR002293">
    <property type="entry name" value="AA/rel_permease1"/>
</dbReference>
<protein>
    <submittedName>
        <fullName evidence="6">Amino acid/polyamine transporter I</fullName>
    </submittedName>
</protein>
<dbReference type="GO" id="GO:0015179">
    <property type="term" value="F:L-amino acid transmembrane transporter activity"/>
    <property type="evidence" value="ECO:0007669"/>
    <property type="project" value="TreeGrafter"/>
</dbReference>
<keyword evidence="3 5" id="KW-1133">Transmembrane helix</keyword>
<feature type="transmembrane region" description="Helical" evidence="5">
    <location>
        <begin position="47"/>
        <end position="71"/>
    </location>
</feature>
<feature type="transmembrane region" description="Helical" evidence="5">
    <location>
        <begin position="132"/>
        <end position="151"/>
    </location>
</feature>
<keyword evidence="2 5" id="KW-0812">Transmembrane</keyword>
<sequence length="464" mass="50521">MDDAFWAGEKENDIFEGLISLAELSTVGLVQPFFPCRPLLPRAREALAPALIFWLIGFIQSFCGFCIWLELGSVLPRSGGEKACLEAAYLRPPLLATTIFAVHVVVPGFTGIGSIMAAENILLAVHGTANDWIKRSIVVALVVGVASLHIFGKNLSIRIMVDVPHPGGSFAHPFAGSSTTYVMDEIKDPKRTLKWAGILEAGSVGLLYLLVNVAYFTVATPQELSETGVTVVALLVGRAFGPRMQWLAAFLAALSSLGNLMTASFPILRVIQGLTTEGVVPFPSFFASRTSSGRPAASTFLLVFLPSVLMVTLMPLCYVSTHRHDDLSHLLIRATEDTYNSLLDVGQYAMAIILFFVVAGFFIIRNRVAYPPRTFKVWSSVAHIYLAVQSFLVILPLAGSGKSDTHLPSWLTPVGGLLTVGFSCVYWSYLWYILPKIGNIIWQKRISTCSDGAAAVVCERRYLS</sequence>
<evidence type="ECO:0000256" key="4">
    <source>
        <dbReference type="ARBA" id="ARBA00023136"/>
    </source>
</evidence>
<feature type="transmembrane region" description="Helical" evidence="5">
    <location>
        <begin position="92"/>
        <end position="112"/>
    </location>
</feature>
<evidence type="ECO:0000313" key="7">
    <source>
        <dbReference type="Proteomes" id="UP001148312"/>
    </source>
</evidence>
<keyword evidence="4 5" id="KW-0472">Membrane</keyword>
<name>A0A9X0BY36_9EURO</name>
<feature type="transmembrane region" description="Helical" evidence="5">
    <location>
        <begin position="377"/>
        <end position="398"/>
    </location>
</feature>
<feature type="transmembrane region" description="Helical" evidence="5">
    <location>
        <begin position="410"/>
        <end position="434"/>
    </location>
</feature>
<dbReference type="EMBL" id="JAPWDQ010000004">
    <property type="protein sequence ID" value="KAJ5488802.1"/>
    <property type="molecule type" value="Genomic_DNA"/>
</dbReference>
<dbReference type="PANTHER" id="PTHR11785:SF382">
    <property type="entry name" value="LOW-AFFINITY METHIONINE PERMEASE"/>
    <property type="match status" value="1"/>
</dbReference>
<proteinExistence type="predicted"/>
<dbReference type="Pfam" id="PF13520">
    <property type="entry name" value="AA_permease_2"/>
    <property type="match status" value="2"/>
</dbReference>
<dbReference type="Proteomes" id="UP001148312">
    <property type="component" value="Unassembled WGS sequence"/>
</dbReference>
<evidence type="ECO:0000256" key="1">
    <source>
        <dbReference type="ARBA" id="ARBA00004141"/>
    </source>
</evidence>
<accession>A0A9X0BY36</accession>
<dbReference type="GeneID" id="81623543"/>
<feature type="transmembrane region" description="Helical" evidence="5">
    <location>
        <begin position="246"/>
        <end position="268"/>
    </location>
</feature>
<comment type="caution">
    <text evidence="6">The sequence shown here is derived from an EMBL/GenBank/DDBJ whole genome shotgun (WGS) entry which is preliminary data.</text>
</comment>
<evidence type="ECO:0000256" key="3">
    <source>
        <dbReference type="ARBA" id="ARBA00022989"/>
    </source>
</evidence>
<feature type="transmembrane region" description="Helical" evidence="5">
    <location>
        <begin position="299"/>
        <end position="321"/>
    </location>
</feature>
<evidence type="ECO:0000256" key="2">
    <source>
        <dbReference type="ARBA" id="ARBA00022692"/>
    </source>
</evidence>
<keyword evidence="7" id="KW-1185">Reference proteome</keyword>
<organism evidence="6 7">
    <name type="scientific">Penicillium diatomitis</name>
    <dbReference type="NCBI Taxonomy" id="2819901"/>
    <lineage>
        <taxon>Eukaryota</taxon>
        <taxon>Fungi</taxon>
        <taxon>Dikarya</taxon>
        <taxon>Ascomycota</taxon>
        <taxon>Pezizomycotina</taxon>
        <taxon>Eurotiomycetes</taxon>
        <taxon>Eurotiomycetidae</taxon>
        <taxon>Eurotiales</taxon>
        <taxon>Aspergillaceae</taxon>
        <taxon>Penicillium</taxon>
    </lineage>
</organism>
<dbReference type="PANTHER" id="PTHR11785">
    <property type="entry name" value="AMINO ACID TRANSPORTER"/>
    <property type="match status" value="1"/>
</dbReference>
<comment type="subcellular location">
    <subcellularLocation>
        <location evidence="1">Membrane</location>
        <topology evidence="1">Multi-pass membrane protein</topology>
    </subcellularLocation>
</comment>